<dbReference type="Proteomes" id="UP000278334">
    <property type="component" value="Chromosome"/>
</dbReference>
<evidence type="ECO:0000259" key="1">
    <source>
        <dbReference type="Pfam" id="PF13175"/>
    </source>
</evidence>
<reference evidence="3" key="2">
    <citation type="journal article" date="2017" name="Stand. Genomic Sci.">
        <title>Genome sequence of the sulfur-oxidizing Bathymodiolus thermophilus gill endosymbiont.</title>
        <authorList>
            <person name="Ponnudurai R."/>
            <person name="Sayavedra L."/>
            <person name="Kleiner M."/>
            <person name="Heiden S.E."/>
            <person name="Thurmer A."/>
            <person name="Felbeck H."/>
            <person name="Schluter R."/>
            <person name="Sievert S.M."/>
            <person name="Daniel R."/>
            <person name="Schweder T."/>
            <person name="Markert S."/>
        </authorList>
    </citation>
    <scope>NUCLEOTIDE SEQUENCE</scope>
    <source>
        <strain evidence="3">BAT/CrabSpa'14</strain>
    </source>
</reference>
<evidence type="ECO:0000313" key="4">
    <source>
        <dbReference type="Proteomes" id="UP000182798"/>
    </source>
</evidence>
<dbReference type="Pfam" id="PF13175">
    <property type="entry name" value="AAA_15"/>
    <property type="match status" value="1"/>
</dbReference>
<dbReference type="InterPro" id="IPR027417">
    <property type="entry name" value="P-loop_NTPase"/>
</dbReference>
<dbReference type="OrthoDB" id="9815944at2"/>
<evidence type="ECO:0000313" key="2">
    <source>
        <dbReference type="EMBL" id="AYQ56054.1"/>
    </source>
</evidence>
<proteinExistence type="predicted"/>
<accession>A0A1J5U7U5</accession>
<protein>
    <submittedName>
        <fullName evidence="2">ABC oligo/dipeptide transport ATP-binding protein</fullName>
    </submittedName>
    <submittedName>
        <fullName evidence="3">ABC oligo/dipeptide transport, ATP-binding protein</fullName>
    </submittedName>
</protein>
<dbReference type="Proteomes" id="UP000182798">
    <property type="component" value="Unassembled WGS sequence"/>
</dbReference>
<sequence length="518" mass="59127">MKITKIFIEKFRGFQNVEFTLGSHLTVIAGQNGTQKTTLLGLLTQPFTITDENNPIYSEQPLSGGNFKSAFSDKFKISKKFDKVGDHKWTLFFDDKSDYTAGSIDRGGKKKGEIRIWKVNEKTGKPDKSKGSGFVQLPVIYLSLKRLLPIGEDNKLSENKSLGLADDEKDFYKEWHNKILILGDEKISPTSLSSVDKQTLGANTPYYDWQSNSAGQDNVGKILLAILSFKRLKEKYENDYKGGILAIDEIDTTFYPGSQIKLLDALNKFASDFDIQIIFTTHSLTLLKKASRYQEDVHRKSQIKLAYLRKEDQKVIVENNIDYKFIEAHLNVSLTGATKIKKIDVFTEDPEGAIFAKSLLGTGRTKYLNFHTEVKLGCCNLIQLASSKVPSFTFPNSIIILDGDIEKPNRINRIKNILLLPTQSSPEQIISNFLNNLSESDELWQKIDRTFTKQYCFMNISNKEIQGYKGREKAKEWFNSHVKLWGRNASKILNPWKKQNQVLVDDFLLNFDNLFNKF</sequence>
<dbReference type="GO" id="GO:0005524">
    <property type="term" value="F:ATP binding"/>
    <property type="evidence" value="ECO:0007669"/>
    <property type="project" value="UniProtKB-KW"/>
</dbReference>
<gene>
    <name evidence="3" type="ORF">BGC33_10485</name>
    <name evidence="2" type="ORF">MS2017_0305</name>
</gene>
<dbReference type="Gene3D" id="3.40.50.300">
    <property type="entry name" value="P-loop containing nucleotide triphosphate hydrolases"/>
    <property type="match status" value="2"/>
</dbReference>
<name>A0A1J5U7U5_9GAMM</name>
<keyword evidence="3" id="KW-0067">ATP-binding</keyword>
<dbReference type="RefSeq" id="WP_071564648.1">
    <property type="nucleotide sequence ID" value="NZ_CP024634.1"/>
</dbReference>
<dbReference type="EMBL" id="CP024634">
    <property type="protein sequence ID" value="AYQ56054.1"/>
    <property type="molecule type" value="Genomic_DNA"/>
</dbReference>
<dbReference type="PANTHER" id="PTHR43581:SF4">
    <property type="entry name" value="ATP_GTP PHOSPHATASE"/>
    <property type="match status" value="1"/>
</dbReference>
<dbReference type="EMBL" id="MIQH01000663">
    <property type="protein sequence ID" value="OIR24441.1"/>
    <property type="molecule type" value="Genomic_DNA"/>
</dbReference>
<keyword evidence="3" id="KW-0547">Nucleotide-binding</keyword>
<organism evidence="3 4">
    <name type="scientific">Bathymodiolus thermophilus thioautotrophic gill symbiont</name>
    <dbReference type="NCBI Taxonomy" id="2360"/>
    <lineage>
        <taxon>Bacteria</taxon>
        <taxon>Pseudomonadati</taxon>
        <taxon>Pseudomonadota</taxon>
        <taxon>Gammaproteobacteria</taxon>
        <taxon>sulfur-oxidizing symbionts</taxon>
    </lineage>
</organism>
<dbReference type="AlphaFoldDB" id="A0A1J5U7U5"/>
<evidence type="ECO:0000313" key="3">
    <source>
        <dbReference type="EMBL" id="OIR24441.1"/>
    </source>
</evidence>
<dbReference type="KEGG" id="bthg:MS2017_0305"/>
<feature type="domain" description="Endonuclease GajA/Old nuclease/RecF-like AAA" evidence="1">
    <location>
        <begin position="203"/>
        <end position="284"/>
    </location>
</feature>
<evidence type="ECO:0000313" key="5">
    <source>
        <dbReference type="Proteomes" id="UP000278334"/>
    </source>
</evidence>
<dbReference type="InterPro" id="IPR051396">
    <property type="entry name" value="Bact_Antivir_Def_Nuclease"/>
</dbReference>
<reference evidence="4" key="1">
    <citation type="submission" date="2016-09" db="EMBL/GenBank/DDBJ databases">
        <title>Genome Sequence of Bathymodiolus thermophilus sulfur-oxidizing gill endosymbiont.</title>
        <authorList>
            <person name="Ponnudurai R."/>
            <person name="Kleiner M."/>
            <person name="Sayavedra L."/>
            <person name="Thuermer A."/>
            <person name="Felbeck H."/>
            <person name="Schlueter R."/>
            <person name="Schweder T."/>
            <person name="Markert S."/>
        </authorList>
    </citation>
    <scope>NUCLEOTIDE SEQUENCE [LARGE SCALE GENOMIC DNA]</scope>
    <source>
        <strain evidence="4">BAT/CrabSpa'14</strain>
    </source>
</reference>
<reference evidence="2 5" key="3">
    <citation type="submission" date="2017-11" db="EMBL/GenBank/DDBJ databases">
        <title>Genome sequence of the bacterial symbiont EPR9N from a vent mussel Bathymodiolus thermophilus.</title>
        <authorList>
            <person name="Won Y.-J."/>
        </authorList>
    </citation>
    <scope>NUCLEOTIDE SEQUENCE [LARGE SCALE GENOMIC DNA]</scope>
    <source>
        <strain evidence="2 5">EPR9N</strain>
    </source>
</reference>
<dbReference type="PANTHER" id="PTHR43581">
    <property type="entry name" value="ATP/GTP PHOSPHATASE"/>
    <property type="match status" value="1"/>
</dbReference>
<dbReference type="InterPro" id="IPR041685">
    <property type="entry name" value="AAA_GajA/Old/RecF-like"/>
</dbReference>
<dbReference type="SUPFAM" id="SSF52540">
    <property type="entry name" value="P-loop containing nucleoside triphosphate hydrolases"/>
    <property type="match status" value="1"/>
</dbReference>